<dbReference type="Gene3D" id="1.25.40.20">
    <property type="entry name" value="Ankyrin repeat-containing domain"/>
    <property type="match status" value="1"/>
</dbReference>
<evidence type="ECO:0000256" key="3">
    <source>
        <dbReference type="PROSITE-ProRule" id="PRU00023"/>
    </source>
</evidence>
<dbReference type="OrthoDB" id="341259at2759"/>
<dbReference type="SMART" id="SM00248">
    <property type="entry name" value="ANK"/>
    <property type="match status" value="3"/>
</dbReference>
<organism evidence="4 5">
    <name type="scientific">Helicocarpus griseus UAMH5409</name>
    <dbReference type="NCBI Taxonomy" id="1447875"/>
    <lineage>
        <taxon>Eukaryota</taxon>
        <taxon>Fungi</taxon>
        <taxon>Dikarya</taxon>
        <taxon>Ascomycota</taxon>
        <taxon>Pezizomycotina</taxon>
        <taxon>Eurotiomycetes</taxon>
        <taxon>Eurotiomycetidae</taxon>
        <taxon>Onygenales</taxon>
        <taxon>Ajellomycetaceae</taxon>
        <taxon>Helicocarpus</taxon>
    </lineage>
</organism>
<keyword evidence="5" id="KW-1185">Reference proteome</keyword>
<accession>A0A2B7Y1Z5</accession>
<dbReference type="SUPFAM" id="SSF48403">
    <property type="entry name" value="Ankyrin repeat"/>
    <property type="match status" value="1"/>
</dbReference>
<dbReference type="Pfam" id="PF12796">
    <property type="entry name" value="Ank_2"/>
    <property type="match status" value="1"/>
</dbReference>
<evidence type="ECO:0000256" key="1">
    <source>
        <dbReference type="ARBA" id="ARBA00022737"/>
    </source>
</evidence>
<dbReference type="STRING" id="1447875.A0A2B7Y1Z5"/>
<dbReference type="EMBL" id="PDNB01000027">
    <property type="protein sequence ID" value="PGH15215.1"/>
    <property type="molecule type" value="Genomic_DNA"/>
</dbReference>
<dbReference type="AlphaFoldDB" id="A0A2B7Y1Z5"/>
<keyword evidence="1" id="KW-0677">Repeat</keyword>
<dbReference type="PANTHER" id="PTHR24166">
    <property type="entry name" value="ROLLING PEBBLES, ISOFORM B"/>
    <property type="match status" value="1"/>
</dbReference>
<name>A0A2B7Y1Z5_9EURO</name>
<evidence type="ECO:0000256" key="2">
    <source>
        <dbReference type="ARBA" id="ARBA00023043"/>
    </source>
</evidence>
<dbReference type="PROSITE" id="PS50297">
    <property type="entry name" value="ANK_REP_REGION"/>
    <property type="match status" value="1"/>
</dbReference>
<protein>
    <submittedName>
        <fullName evidence="4">Uncharacterized protein</fullName>
    </submittedName>
</protein>
<dbReference type="Proteomes" id="UP000223968">
    <property type="component" value="Unassembled WGS sequence"/>
</dbReference>
<comment type="caution">
    <text evidence="4">The sequence shown here is derived from an EMBL/GenBank/DDBJ whole genome shotgun (WGS) entry which is preliminary data.</text>
</comment>
<dbReference type="InterPro" id="IPR002110">
    <property type="entry name" value="Ankyrin_rpt"/>
</dbReference>
<dbReference type="InterPro" id="IPR050889">
    <property type="entry name" value="Dendritic_Spine_Reg/Scaffold"/>
</dbReference>
<dbReference type="PROSITE" id="PS50088">
    <property type="entry name" value="ANK_REPEAT"/>
    <property type="match status" value="1"/>
</dbReference>
<keyword evidence="2 3" id="KW-0040">ANK repeat</keyword>
<proteinExistence type="predicted"/>
<evidence type="ECO:0000313" key="5">
    <source>
        <dbReference type="Proteomes" id="UP000223968"/>
    </source>
</evidence>
<dbReference type="PANTHER" id="PTHR24166:SF48">
    <property type="entry name" value="PROTEIN VAPYRIN"/>
    <property type="match status" value="1"/>
</dbReference>
<reference evidence="4 5" key="1">
    <citation type="submission" date="2017-10" db="EMBL/GenBank/DDBJ databases">
        <title>Comparative genomics in systemic dimorphic fungi from Ajellomycetaceae.</title>
        <authorList>
            <person name="Munoz J.F."/>
            <person name="Mcewen J.G."/>
            <person name="Clay O.K."/>
            <person name="Cuomo C.A."/>
        </authorList>
    </citation>
    <scope>NUCLEOTIDE SEQUENCE [LARGE SCALE GENOMIC DNA]</scope>
    <source>
        <strain evidence="4 5">UAMH5409</strain>
    </source>
</reference>
<sequence>MDIQSFPEEVFSSIIEQLVLTIGICKALRLSVVNRYSWQNLALSTPAKEPQRFLSRIQKKSEDDTEFDQEIQGLNILCGAVVIGDLPLVKSLLETQSTCAKQAAINDESPYFGRPLQLAACWGHIEIVKYLLDNGSNPQLVTGDDNGGFWDRDFTNLGLRRHVYRSAKGTALQAAALGGHEATVRLLLEPEYRLHLPSMIGWYHRAILAGARGSHRDIINILLQNRGAKHLRIGRP</sequence>
<gene>
    <name evidence="4" type="ORF">AJ79_02580</name>
</gene>
<feature type="repeat" description="ANK" evidence="3">
    <location>
        <begin position="115"/>
        <end position="143"/>
    </location>
</feature>
<dbReference type="InterPro" id="IPR036770">
    <property type="entry name" value="Ankyrin_rpt-contain_sf"/>
</dbReference>
<evidence type="ECO:0000313" key="4">
    <source>
        <dbReference type="EMBL" id="PGH15215.1"/>
    </source>
</evidence>